<feature type="transmembrane region" description="Helical" evidence="4">
    <location>
        <begin position="54"/>
        <end position="84"/>
    </location>
</feature>
<accession>A0A6A1UXS2</accession>
<name>A0A6A1UXS2_9ROSI</name>
<reference evidence="5 7" key="2">
    <citation type="journal article" date="2019" name="Plant Biotechnol. J.">
        <title>The red bayberry genome and genetic basis of sex determination.</title>
        <authorList>
            <person name="Jia H.M."/>
            <person name="Jia H.J."/>
            <person name="Cai Q.L."/>
            <person name="Wang Y."/>
            <person name="Zhao H.B."/>
            <person name="Yang W.F."/>
            <person name="Wang G.Y."/>
            <person name="Li Y.H."/>
            <person name="Zhan D.L."/>
            <person name="Shen Y.T."/>
            <person name="Niu Q.F."/>
            <person name="Chang L."/>
            <person name="Qiu J."/>
            <person name="Zhao L."/>
            <person name="Xie H.B."/>
            <person name="Fu W.Y."/>
            <person name="Jin J."/>
            <person name="Li X.W."/>
            <person name="Jiao Y."/>
            <person name="Zhou C.C."/>
            <person name="Tu T."/>
            <person name="Chai C.Y."/>
            <person name="Gao J.L."/>
            <person name="Fan L.J."/>
            <person name="van de Weg E."/>
            <person name="Wang J.Y."/>
            <person name="Gao Z.S."/>
        </authorList>
    </citation>
    <scope>NUCLEOTIDE SEQUENCE [LARGE SCALE GENOMIC DNA]</scope>
    <source>
        <tissue evidence="5">Leaves</tissue>
    </source>
</reference>
<organism evidence="5 7">
    <name type="scientific">Morella rubra</name>
    <name type="common">Chinese bayberry</name>
    <dbReference type="NCBI Taxonomy" id="262757"/>
    <lineage>
        <taxon>Eukaryota</taxon>
        <taxon>Viridiplantae</taxon>
        <taxon>Streptophyta</taxon>
        <taxon>Embryophyta</taxon>
        <taxon>Tracheophyta</taxon>
        <taxon>Spermatophyta</taxon>
        <taxon>Magnoliopsida</taxon>
        <taxon>eudicotyledons</taxon>
        <taxon>Gunneridae</taxon>
        <taxon>Pentapetalae</taxon>
        <taxon>rosids</taxon>
        <taxon>fabids</taxon>
        <taxon>Fagales</taxon>
        <taxon>Myricaceae</taxon>
        <taxon>Morella</taxon>
    </lineage>
</organism>
<evidence type="ECO:0000256" key="2">
    <source>
        <dbReference type="ARBA" id="ARBA00023136"/>
    </source>
</evidence>
<keyword evidence="2 4" id="KW-0472">Membrane</keyword>
<sequence>MLPQTTTAVSLDQIVISKPAGNQQNRAPKTPTPDTRKFRKSSTLLQPQPRRTNPFIWCSAIICLIFSLVLIFFGVATLIVFLVVKPRTPLFDIPNANLNAIYFDSPEYFNGDLTFVANFSNPNRKIEVRFEYLVIELFFYDRLLSTQTIQPFTQRQREIRLESVHFISSLVFLPQNLAVGLQKQVLSNRVSYNFRGTYKVKATFGLIHFSYWLHSRCQVEMTGPPTGVLVARRCITKR</sequence>
<proteinExistence type="predicted"/>
<evidence type="ECO:0000313" key="6">
    <source>
        <dbReference type="EMBL" id="KAB1215025.1"/>
    </source>
</evidence>
<evidence type="ECO:0000313" key="5">
    <source>
        <dbReference type="EMBL" id="KAB1204487.1"/>
    </source>
</evidence>
<protein>
    <submittedName>
        <fullName evidence="5">Protein YLS9</fullName>
    </submittedName>
</protein>
<comment type="subcellular location">
    <subcellularLocation>
        <location evidence="1">Membrane</location>
    </subcellularLocation>
</comment>
<keyword evidence="7" id="KW-1185">Reference proteome</keyword>
<evidence type="ECO:0000256" key="1">
    <source>
        <dbReference type="ARBA" id="ARBA00004370"/>
    </source>
</evidence>
<dbReference type="PANTHER" id="PTHR31234">
    <property type="entry name" value="LATE EMBRYOGENESIS ABUNDANT (LEA) HYDROXYPROLINE-RICH GLYCOPROTEIN FAMILY"/>
    <property type="match status" value="1"/>
</dbReference>
<dbReference type="GO" id="GO:0005886">
    <property type="term" value="C:plasma membrane"/>
    <property type="evidence" value="ECO:0007669"/>
    <property type="project" value="TreeGrafter"/>
</dbReference>
<keyword evidence="4" id="KW-1133">Transmembrane helix</keyword>
<reference evidence="5" key="1">
    <citation type="submission" date="2018-07" db="EMBL/GenBank/DDBJ databases">
        <authorList>
            <person name="Gao Z.-S."/>
            <person name="Jia H.-M."/>
            <person name="Jia H.-J."/>
            <person name="Cai Q.-L."/>
            <person name="Wang Y."/>
            <person name="Zhao H.-B."/>
        </authorList>
    </citation>
    <scope>NUCLEOTIDE SEQUENCE</scope>
    <source>
        <tissue evidence="5">Leaves</tissue>
    </source>
</reference>
<evidence type="ECO:0000313" key="7">
    <source>
        <dbReference type="Proteomes" id="UP000516437"/>
    </source>
</evidence>
<gene>
    <name evidence="6" type="ORF">CJ030_MR4G018810</name>
    <name evidence="5" type="ORF">CJ030_MR8G028117</name>
</gene>
<dbReference type="Proteomes" id="UP000516437">
    <property type="component" value="Chromosome 4"/>
</dbReference>
<comment type="caution">
    <text evidence="5">The sequence shown here is derived from an EMBL/GenBank/DDBJ whole genome shotgun (WGS) entry which is preliminary data.</text>
</comment>
<dbReference type="PANTHER" id="PTHR31234:SF42">
    <property type="entry name" value="LATE EMBRYOGENESIS ABUNDANT (LEA) HYDROXYPROLINE-RICH GLYCOPROTEIN FAMILY"/>
    <property type="match status" value="1"/>
</dbReference>
<dbReference type="GO" id="GO:0098542">
    <property type="term" value="P:defense response to other organism"/>
    <property type="evidence" value="ECO:0007669"/>
    <property type="project" value="InterPro"/>
</dbReference>
<evidence type="ECO:0000256" key="4">
    <source>
        <dbReference type="SAM" id="Phobius"/>
    </source>
</evidence>
<dbReference type="EMBL" id="RXIC02000026">
    <property type="protein sequence ID" value="KAB1204487.1"/>
    <property type="molecule type" value="Genomic_DNA"/>
</dbReference>
<reference evidence="5" key="3">
    <citation type="submission" date="2019-09" db="EMBL/GenBank/DDBJ databases">
        <authorList>
            <person name="Gao Z."/>
        </authorList>
    </citation>
    <scope>NUCLEOTIDE SEQUENCE</scope>
    <source>
        <tissue evidence="5">Leaves</tissue>
    </source>
</reference>
<dbReference type="AlphaFoldDB" id="A0A6A1UXS2"/>
<dbReference type="OrthoDB" id="630676at2759"/>
<dbReference type="Proteomes" id="UP000516437">
    <property type="component" value="Chromosome 8"/>
</dbReference>
<evidence type="ECO:0000256" key="3">
    <source>
        <dbReference type="SAM" id="MobiDB-lite"/>
    </source>
</evidence>
<dbReference type="InterPro" id="IPR044839">
    <property type="entry name" value="NDR1-like"/>
</dbReference>
<keyword evidence="4" id="KW-0812">Transmembrane</keyword>
<dbReference type="EMBL" id="RXIC02000022">
    <property type="protein sequence ID" value="KAB1215025.1"/>
    <property type="molecule type" value="Genomic_DNA"/>
</dbReference>
<feature type="region of interest" description="Disordered" evidence="3">
    <location>
        <begin position="21"/>
        <end position="43"/>
    </location>
</feature>